<evidence type="ECO:0000313" key="1">
    <source>
        <dbReference type="Ensembl" id="ENSCVAP00000018145.1"/>
    </source>
</evidence>
<sequence length="180" mass="21128">MYFVAFLPFCEFFNISLLSFYAADPDYLRKLLKFVDDNRDQCFTLKNPPGSILRIARLEDTIYRDQPDVVDDWGMFYLPWEVKMQVIGVVEGISCPSDELVLMTCEDGKLYGYNGEELHLVAQKLEQLRQGKIEYPSTESYYNGQAFEDMVEEKLDQEHKKFVESKKKKFLENLKSQKSK</sequence>
<dbReference type="Pfam" id="PF02393">
    <property type="entry name" value="US22"/>
    <property type="match status" value="1"/>
</dbReference>
<dbReference type="Proteomes" id="UP000265020">
    <property type="component" value="Unassembled WGS sequence"/>
</dbReference>
<reference evidence="1" key="1">
    <citation type="submission" date="2025-08" db="UniProtKB">
        <authorList>
            <consortium name="Ensembl"/>
        </authorList>
    </citation>
    <scope>IDENTIFICATION</scope>
</reference>
<organism evidence="1 2">
    <name type="scientific">Cyprinodon variegatus</name>
    <name type="common">Sheepshead minnow</name>
    <dbReference type="NCBI Taxonomy" id="28743"/>
    <lineage>
        <taxon>Eukaryota</taxon>
        <taxon>Metazoa</taxon>
        <taxon>Chordata</taxon>
        <taxon>Craniata</taxon>
        <taxon>Vertebrata</taxon>
        <taxon>Euteleostomi</taxon>
        <taxon>Actinopterygii</taxon>
        <taxon>Neopterygii</taxon>
        <taxon>Teleostei</taxon>
        <taxon>Neoteleostei</taxon>
        <taxon>Acanthomorphata</taxon>
        <taxon>Ovalentaria</taxon>
        <taxon>Atherinomorphae</taxon>
        <taxon>Cyprinodontiformes</taxon>
        <taxon>Cyprinodontidae</taxon>
        <taxon>Cyprinodon</taxon>
    </lineage>
</organism>
<name>A0A3Q2G573_CYPVA</name>
<dbReference type="Ensembl" id="ENSCVAT00000032602.1">
    <property type="protein sequence ID" value="ENSCVAP00000018145.1"/>
    <property type="gene ID" value="ENSCVAG00000021351.1"/>
</dbReference>
<dbReference type="GeneTree" id="ENSGT00390000001663"/>
<keyword evidence="2" id="KW-1185">Reference proteome</keyword>
<dbReference type="InterPro" id="IPR003360">
    <property type="entry name" value="US22-like"/>
</dbReference>
<accession>A0A3Q2G573</accession>
<evidence type="ECO:0000313" key="2">
    <source>
        <dbReference type="Proteomes" id="UP000265020"/>
    </source>
</evidence>
<dbReference type="OMA" id="MIDEWEQ"/>
<evidence type="ECO:0008006" key="3">
    <source>
        <dbReference type="Google" id="ProtNLM"/>
    </source>
</evidence>
<reference evidence="1" key="2">
    <citation type="submission" date="2025-09" db="UniProtKB">
        <authorList>
            <consortium name="Ensembl"/>
        </authorList>
    </citation>
    <scope>IDENTIFICATION</scope>
</reference>
<proteinExistence type="predicted"/>
<protein>
    <recommendedName>
        <fullName evidence="3">US22 family protein</fullName>
    </recommendedName>
</protein>
<dbReference type="AlphaFoldDB" id="A0A3Q2G573"/>